<evidence type="ECO:0000256" key="7">
    <source>
        <dbReference type="PIRSR" id="PIRSR604808-3"/>
    </source>
</evidence>
<dbReference type="GO" id="GO:0043565">
    <property type="term" value="F:sequence-specific DNA binding"/>
    <property type="evidence" value="ECO:0007669"/>
    <property type="project" value="InterPro"/>
</dbReference>
<dbReference type="PROSITE" id="PS51435">
    <property type="entry name" value="AP_NUCLEASE_F1_4"/>
    <property type="match status" value="1"/>
</dbReference>
<keyword evidence="2 6" id="KW-0479">Metal-binding</keyword>
<dbReference type="GO" id="GO:0006281">
    <property type="term" value="P:DNA repair"/>
    <property type="evidence" value="ECO:0007669"/>
    <property type="project" value="InterPro"/>
</dbReference>
<dbReference type="AlphaFoldDB" id="A0A5S9QFZ7"/>
<dbReference type="InterPro" id="IPR004808">
    <property type="entry name" value="AP_endonuc_1"/>
</dbReference>
<evidence type="ECO:0000256" key="2">
    <source>
        <dbReference type="ARBA" id="ARBA00022723"/>
    </source>
</evidence>
<evidence type="ECO:0000256" key="4">
    <source>
        <dbReference type="ARBA" id="ARBA00022842"/>
    </source>
</evidence>
<dbReference type="GO" id="GO:0008311">
    <property type="term" value="F:double-stranded DNA 3'-5' DNA exonuclease activity"/>
    <property type="evidence" value="ECO:0007669"/>
    <property type="project" value="UniProtKB-EC"/>
</dbReference>
<organism evidence="9 10">
    <name type="scientific">BD1-7 clade bacterium</name>
    <dbReference type="NCBI Taxonomy" id="2029982"/>
    <lineage>
        <taxon>Bacteria</taxon>
        <taxon>Pseudomonadati</taxon>
        <taxon>Pseudomonadota</taxon>
        <taxon>Gammaproteobacteria</taxon>
        <taxon>Cellvibrionales</taxon>
        <taxon>Spongiibacteraceae</taxon>
        <taxon>BD1-7 clade</taxon>
    </lineage>
</organism>
<evidence type="ECO:0000256" key="3">
    <source>
        <dbReference type="ARBA" id="ARBA00022801"/>
    </source>
</evidence>
<accession>A0A5S9QFZ7</accession>
<sequence>MRIINFSADGIKTAAEKGFFEWLANQDADFVCIQDLRCEEYDLVDDIFFPQGYFAYFFDNPDGLNGVAIYTRKLPKAIMTGLGFTDFDIEARFIQADFDDISIGSILVPPSSLDDVASMERKAQFFDLLYGHLDKIRNKRREFVFAGNWHIAHQLGDIQKDTHDDDPGFLLEERRWLDDVQHQLGYIDAFRQVNHDTDEFSWWPKSEDDGWRVDFQLVSEGMEKYIEYGSIYKTKRFSSHAPVIMDFDYPLGDDEF</sequence>
<evidence type="ECO:0000259" key="8">
    <source>
        <dbReference type="PROSITE" id="PS50039"/>
    </source>
</evidence>
<evidence type="ECO:0000313" key="10">
    <source>
        <dbReference type="Proteomes" id="UP000441399"/>
    </source>
</evidence>
<reference evidence="9 10" key="1">
    <citation type="submission" date="2019-11" db="EMBL/GenBank/DDBJ databases">
        <authorList>
            <person name="Holert J."/>
        </authorList>
    </citation>
    <scope>NUCLEOTIDE SEQUENCE [LARGE SCALE GENOMIC DNA]</scope>
    <source>
        <strain evidence="9">SB11_3</strain>
    </source>
</reference>
<feature type="site" description="Interaction with DNA substrate" evidence="7">
    <location>
        <position position="240"/>
    </location>
</feature>
<dbReference type="InterPro" id="IPR005135">
    <property type="entry name" value="Endo/exonuclease/phosphatase"/>
</dbReference>
<keyword evidence="3 9" id="KW-0378">Hydrolase</keyword>
<dbReference type="EMBL" id="CACSIO010000023">
    <property type="protein sequence ID" value="CAA0116890.1"/>
    <property type="molecule type" value="Genomic_DNA"/>
</dbReference>
<feature type="domain" description="Fork-head" evidence="8">
    <location>
        <begin position="155"/>
        <end position="236"/>
    </location>
</feature>
<dbReference type="OrthoDB" id="9803914at2"/>
<dbReference type="PROSITE" id="PS50039">
    <property type="entry name" value="FORK_HEAD_3"/>
    <property type="match status" value="1"/>
</dbReference>
<dbReference type="GO" id="GO:0003700">
    <property type="term" value="F:DNA-binding transcription factor activity"/>
    <property type="evidence" value="ECO:0007669"/>
    <property type="project" value="InterPro"/>
</dbReference>
<comment type="similarity">
    <text evidence="1">Belongs to the DNA repair enzymes AP/ExoA family.</text>
</comment>
<dbReference type="GO" id="GO:0046872">
    <property type="term" value="F:metal ion binding"/>
    <property type="evidence" value="ECO:0007669"/>
    <property type="project" value="UniProtKB-KW"/>
</dbReference>
<feature type="binding site" evidence="6">
    <location>
        <position position="240"/>
    </location>
    <ligand>
        <name>Mg(2+)</name>
        <dbReference type="ChEBI" id="CHEBI:18420"/>
        <label>1</label>
    </ligand>
</feature>
<feature type="site" description="Important for catalytic activity" evidence="7">
    <location>
        <position position="214"/>
    </location>
</feature>
<evidence type="ECO:0000256" key="5">
    <source>
        <dbReference type="ARBA" id="ARBA00023125"/>
    </source>
</evidence>
<dbReference type="EC" id="3.1.11.2" evidence="9"/>
<dbReference type="InterPro" id="IPR001766">
    <property type="entry name" value="Fork_head_dom"/>
</dbReference>
<dbReference type="Gene3D" id="3.60.10.10">
    <property type="entry name" value="Endonuclease/exonuclease/phosphatase"/>
    <property type="match status" value="1"/>
</dbReference>
<dbReference type="PANTHER" id="PTHR43250">
    <property type="entry name" value="EXODEOXYRIBONUCLEASE III"/>
    <property type="match status" value="1"/>
</dbReference>
<keyword evidence="5" id="KW-0238">DNA-binding</keyword>
<comment type="cofactor">
    <cofactor evidence="6">
        <name>Mg(2+)</name>
        <dbReference type="ChEBI" id="CHEBI:18420"/>
    </cofactor>
    <cofactor evidence="6">
        <name>Mn(2+)</name>
        <dbReference type="ChEBI" id="CHEBI:29035"/>
    </cofactor>
    <text evidence="6">Probably binds two magnesium or manganese ions per subunit.</text>
</comment>
<evidence type="ECO:0000313" key="9">
    <source>
        <dbReference type="EMBL" id="CAA0116890.1"/>
    </source>
</evidence>
<dbReference type="SUPFAM" id="SSF56219">
    <property type="entry name" value="DNase I-like"/>
    <property type="match status" value="1"/>
</dbReference>
<dbReference type="InterPro" id="IPR036691">
    <property type="entry name" value="Endo/exonu/phosph_ase_sf"/>
</dbReference>
<name>A0A5S9QFZ7_9GAMM</name>
<evidence type="ECO:0000256" key="6">
    <source>
        <dbReference type="PIRSR" id="PIRSR604808-2"/>
    </source>
</evidence>
<keyword evidence="4 6" id="KW-0460">Magnesium</keyword>
<keyword evidence="10" id="KW-1185">Reference proteome</keyword>
<dbReference type="Pfam" id="PF03372">
    <property type="entry name" value="Exo_endo_phos"/>
    <property type="match status" value="1"/>
</dbReference>
<dbReference type="PANTHER" id="PTHR43250:SF2">
    <property type="entry name" value="EXODEOXYRIBONUCLEASE III"/>
    <property type="match status" value="1"/>
</dbReference>
<dbReference type="Proteomes" id="UP000441399">
    <property type="component" value="Unassembled WGS sequence"/>
</dbReference>
<keyword evidence="6" id="KW-0464">Manganese</keyword>
<gene>
    <name evidence="9" type="primary">exoA</name>
    <name evidence="9" type="ORF">OPDIPICF_01970</name>
</gene>
<proteinExistence type="inferred from homology"/>
<protein>
    <submittedName>
        <fullName evidence="9">Exodeoxyribonuclease</fullName>
        <ecNumber evidence="9">3.1.11.2</ecNumber>
    </submittedName>
</protein>
<dbReference type="NCBIfam" id="TIGR00633">
    <property type="entry name" value="xth"/>
    <property type="match status" value="1"/>
</dbReference>
<evidence type="ECO:0000256" key="1">
    <source>
        <dbReference type="ARBA" id="ARBA00007092"/>
    </source>
</evidence>
<dbReference type="InterPro" id="IPR037493">
    <property type="entry name" value="ExoIII-like"/>
</dbReference>